<dbReference type="InterPro" id="IPR008979">
    <property type="entry name" value="Galactose-bd-like_sf"/>
</dbReference>
<dbReference type="PROSITE" id="PS51257">
    <property type="entry name" value="PROKAR_LIPOPROTEIN"/>
    <property type="match status" value="1"/>
</dbReference>
<dbReference type="SUPFAM" id="SSF49785">
    <property type="entry name" value="Galactose-binding domain-like"/>
    <property type="match status" value="1"/>
</dbReference>
<dbReference type="Pfam" id="PF00754">
    <property type="entry name" value="F5_F8_type_C"/>
    <property type="match status" value="1"/>
</dbReference>
<reference evidence="2 3" key="1">
    <citation type="submission" date="2021-02" db="EMBL/GenBank/DDBJ databases">
        <title>FDA dAtabase for Regulatory Grade micrObial Sequences (FDA-ARGOS): Supporting development and validation of Infectious Disease Dx tests.</title>
        <authorList>
            <person name="Carlson P."/>
            <person name="Fischbach M."/>
            <person name="Hastie J."/>
            <person name="Bilen M."/>
            <person name="Cheng A."/>
            <person name="Tallon L."/>
            <person name="Sadzewicz L."/>
            <person name="Zhao X."/>
            <person name="Boylan J."/>
            <person name="Ott S."/>
            <person name="Bowen H."/>
            <person name="Vavikolanu K."/>
            <person name="Mehta A."/>
            <person name="Aluvathingal J."/>
            <person name="Nadendla S."/>
            <person name="Yan Y."/>
            <person name="Sichtig H."/>
        </authorList>
    </citation>
    <scope>NUCLEOTIDE SEQUENCE [LARGE SCALE GENOMIC DNA]</scope>
    <source>
        <strain evidence="2 3">FDAARGOS_1229</strain>
    </source>
</reference>
<protein>
    <submittedName>
        <fullName evidence="2">Discoidin domain-containing protein</fullName>
    </submittedName>
</protein>
<evidence type="ECO:0000259" key="1">
    <source>
        <dbReference type="PROSITE" id="PS50022"/>
    </source>
</evidence>
<dbReference type="Gene3D" id="2.60.120.260">
    <property type="entry name" value="Galactose-binding domain-like"/>
    <property type="match status" value="1"/>
</dbReference>
<keyword evidence="3" id="KW-1185">Reference proteome</keyword>
<evidence type="ECO:0000313" key="3">
    <source>
        <dbReference type="Proteomes" id="UP000654720"/>
    </source>
</evidence>
<accession>A0ABX7HAK7</accession>
<evidence type="ECO:0000313" key="2">
    <source>
        <dbReference type="EMBL" id="QRO50639.1"/>
    </source>
</evidence>
<gene>
    <name evidence="2" type="ORF">I6J59_03130</name>
</gene>
<dbReference type="EMBL" id="CP069450">
    <property type="protein sequence ID" value="QRO50639.1"/>
    <property type="molecule type" value="Genomic_DNA"/>
</dbReference>
<dbReference type="GeneID" id="93096538"/>
<dbReference type="RefSeq" id="WP_027201522.1">
    <property type="nucleotide sequence ID" value="NZ_CAJKXH010000005.1"/>
</dbReference>
<name>A0ABX7HAK7_9BACT</name>
<dbReference type="PROSITE" id="PS50022">
    <property type="entry name" value="FA58C_3"/>
    <property type="match status" value="1"/>
</dbReference>
<feature type="domain" description="F5/8 type C" evidence="1">
    <location>
        <begin position="343"/>
        <end position="499"/>
    </location>
</feature>
<sequence length="499" mass="57340">MKFKNYLFILFAVCLAIGCEDLEDTYSDYAGDGAIRYLGSAENLSIHPGWKRLLVKWTNSVDPAIDHIKLQWNLNGVTKDTILARDVTECNLKNLKDGNYEISIFGVDKNGATSLAQPLYGRPYTEEHEAIRSFTQVVAKHVCIGDRLILFFSDWQSNVDSVSLNYYTPEGKLAHFELDSVFVTKNKYCLFEYPVDPSKEISIYRRGRVEGCEELIVFAPYIFTNEKLYTTDFKQWVKEKYGRTEITEEWINSLEDFEYDYDVNSFEDLLNIPNLKTLTLGKNRYMDVSRGDSIYSTLIDKERSVFTLNTLSLLNGLSVDRYSKHYFTDDVLPDYVKEKGNTNTPPAVSFFVGKQWVYECSEEDAPGYNSRLMFLFDGSSRTNWVPEKKSQARTYVIEVDMLEQKTVTGVRVLQSSFSNSNNGEYYALMPDVIKIECSVDRLSWQAATHVEVNTIGNSNGESTYLDFKEKSNVRYLRFTIYDQPFGSNFGVRLAGIDVY</sequence>
<dbReference type="Pfam" id="PF16389">
    <property type="entry name" value="DUF4998"/>
    <property type="match status" value="1"/>
</dbReference>
<proteinExistence type="predicted"/>
<dbReference type="Proteomes" id="UP000654720">
    <property type="component" value="Chromosome"/>
</dbReference>
<dbReference type="InterPro" id="IPR000421">
    <property type="entry name" value="FA58C"/>
</dbReference>
<organism evidence="2 3">
    <name type="scientific">Butyricimonas virosa</name>
    <dbReference type="NCBI Taxonomy" id="544645"/>
    <lineage>
        <taxon>Bacteria</taxon>
        <taxon>Pseudomonadati</taxon>
        <taxon>Bacteroidota</taxon>
        <taxon>Bacteroidia</taxon>
        <taxon>Bacteroidales</taxon>
        <taxon>Odoribacteraceae</taxon>
        <taxon>Butyricimonas</taxon>
    </lineage>
</organism>